<accession>A0A7W2AQW7</accession>
<dbReference type="RefSeq" id="WP_181736920.1">
    <property type="nucleotide sequence ID" value="NZ_JACEOL010000002.1"/>
</dbReference>
<protein>
    <submittedName>
        <fullName evidence="2">Uncharacterized protein</fullName>
    </submittedName>
</protein>
<keyword evidence="1" id="KW-0812">Transmembrane</keyword>
<keyword evidence="3" id="KW-1185">Reference proteome</keyword>
<organism evidence="2 3">
    <name type="scientific">Thermoactinomyces mirandus</name>
    <dbReference type="NCBI Taxonomy" id="2756294"/>
    <lineage>
        <taxon>Bacteria</taxon>
        <taxon>Bacillati</taxon>
        <taxon>Bacillota</taxon>
        <taxon>Bacilli</taxon>
        <taxon>Bacillales</taxon>
        <taxon>Thermoactinomycetaceae</taxon>
        <taxon>Thermoactinomyces</taxon>
    </lineage>
</organism>
<name>A0A7W2AQW7_9BACL</name>
<dbReference type="Proteomes" id="UP000538292">
    <property type="component" value="Unassembled WGS sequence"/>
</dbReference>
<dbReference type="EMBL" id="JACEOL010000002">
    <property type="protein sequence ID" value="MBA4600951.1"/>
    <property type="molecule type" value="Genomic_DNA"/>
</dbReference>
<feature type="transmembrane region" description="Helical" evidence="1">
    <location>
        <begin position="83"/>
        <end position="105"/>
    </location>
</feature>
<sequence>MAYMEWSEKLMKMGWSWIHICAFLLIFLKMLIFLLRKRKLAVFIACFRGIWYIFFVMYYGLLSVFIYQFLASSSFKGDWSREILISLVIIVLAVMFWIGPVRGMLGLKMQKVHPKTDKSSRDGWVIKSLWGEEALLDRNYEVNGLKRRK</sequence>
<keyword evidence="1" id="KW-1133">Transmembrane helix</keyword>
<reference evidence="2 3" key="1">
    <citation type="submission" date="2020-07" db="EMBL/GenBank/DDBJ databases">
        <title>Thermoactinomyces phylogeny.</title>
        <authorList>
            <person name="Dunlap C."/>
        </authorList>
    </citation>
    <scope>NUCLEOTIDE SEQUENCE [LARGE SCALE GENOMIC DNA]</scope>
    <source>
        <strain evidence="2 3">AMNI-1</strain>
    </source>
</reference>
<feature type="transmembrane region" description="Helical" evidence="1">
    <location>
        <begin position="47"/>
        <end position="71"/>
    </location>
</feature>
<comment type="caution">
    <text evidence="2">The sequence shown here is derived from an EMBL/GenBank/DDBJ whole genome shotgun (WGS) entry which is preliminary data.</text>
</comment>
<dbReference type="AlphaFoldDB" id="A0A7W2AQW7"/>
<gene>
    <name evidence="2" type="ORF">H2C83_01135</name>
</gene>
<evidence type="ECO:0000313" key="2">
    <source>
        <dbReference type="EMBL" id="MBA4600951.1"/>
    </source>
</evidence>
<evidence type="ECO:0000313" key="3">
    <source>
        <dbReference type="Proteomes" id="UP000538292"/>
    </source>
</evidence>
<proteinExistence type="predicted"/>
<keyword evidence="1" id="KW-0472">Membrane</keyword>
<feature type="transmembrane region" description="Helical" evidence="1">
    <location>
        <begin position="15"/>
        <end position="35"/>
    </location>
</feature>
<evidence type="ECO:0000256" key="1">
    <source>
        <dbReference type="SAM" id="Phobius"/>
    </source>
</evidence>